<dbReference type="Proteomes" id="UP001153069">
    <property type="component" value="Unassembled WGS sequence"/>
</dbReference>
<keyword evidence="2" id="KW-0732">Signal</keyword>
<feature type="chain" id="PRO_5040398315" evidence="2">
    <location>
        <begin position="23"/>
        <end position="684"/>
    </location>
</feature>
<dbReference type="SUPFAM" id="SSF51905">
    <property type="entry name" value="FAD/NAD(P)-binding domain"/>
    <property type="match status" value="1"/>
</dbReference>
<dbReference type="InterPro" id="IPR002937">
    <property type="entry name" value="Amino_oxidase"/>
</dbReference>
<dbReference type="PANTHER" id="PTHR42923">
    <property type="entry name" value="PROTOPORPHYRINOGEN OXIDASE"/>
    <property type="match status" value="1"/>
</dbReference>
<dbReference type="AlphaFoldDB" id="A0A9N8F227"/>
<keyword evidence="5" id="KW-1185">Reference proteome</keyword>
<proteinExistence type="predicted"/>
<dbReference type="Pfam" id="PF01593">
    <property type="entry name" value="Amino_oxidase"/>
    <property type="match status" value="1"/>
</dbReference>
<evidence type="ECO:0000313" key="4">
    <source>
        <dbReference type="EMBL" id="CAB9530124.1"/>
    </source>
</evidence>
<dbReference type="InterPro" id="IPR036188">
    <property type="entry name" value="FAD/NAD-bd_sf"/>
</dbReference>
<gene>
    <name evidence="4" type="ORF">SEMRO_2754_G336280.1</name>
</gene>
<dbReference type="InterPro" id="IPR050464">
    <property type="entry name" value="Zeta_carotene_desat/Oxidored"/>
</dbReference>
<accession>A0A9N8F227</accession>
<reference evidence="4" key="1">
    <citation type="submission" date="2020-06" db="EMBL/GenBank/DDBJ databases">
        <authorList>
            <consortium name="Plant Systems Biology data submission"/>
        </authorList>
    </citation>
    <scope>NUCLEOTIDE SEQUENCE</scope>
    <source>
        <strain evidence="4">D6</strain>
    </source>
</reference>
<name>A0A9N8F227_9STRA</name>
<evidence type="ECO:0000256" key="1">
    <source>
        <dbReference type="SAM" id="MobiDB-lite"/>
    </source>
</evidence>
<dbReference type="EMBL" id="CAICTM010002752">
    <property type="protein sequence ID" value="CAB9530124.1"/>
    <property type="molecule type" value="Genomic_DNA"/>
</dbReference>
<feature type="domain" description="Amine oxidase" evidence="3">
    <location>
        <begin position="73"/>
        <end position="617"/>
    </location>
</feature>
<feature type="region of interest" description="Disordered" evidence="1">
    <location>
        <begin position="35"/>
        <end position="61"/>
    </location>
</feature>
<organism evidence="4 5">
    <name type="scientific">Seminavis robusta</name>
    <dbReference type="NCBI Taxonomy" id="568900"/>
    <lineage>
        <taxon>Eukaryota</taxon>
        <taxon>Sar</taxon>
        <taxon>Stramenopiles</taxon>
        <taxon>Ochrophyta</taxon>
        <taxon>Bacillariophyta</taxon>
        <taxon>Bacillariophyceae</taxon>
        <taxon>Bacillariophycidae</taxon>
        <taxon>Naviculales</taxon>
        <taxon>Naviculaceae</taxon>
        <taxon>Seminavis</taxon>
    </lineage>
</organism>
<dbReference type="GO" id="GO:0016491">
    <property type="term" value="F:oxidoreductase activity"/>
    <property type="evidence" value="ECO:0007669"/>
    <property type="project" value="InterPro"/>
</dbReference>
<evidence type="ECO:0000256" key="2">
    <source>
        <dbReference type="SAM" id="SignalP"/>
    </source>
</evidence>
<comment type="caution">
    <text evidence="4">The sequence shown here is derived from an EMBL/GenBank/DDBJ whole genome shotgun (WGS) entry which is preliminary data.</text>
</comment>
<evidence type="ECO:0000259" key="3">
    <source>
        <dbReference type="Pfam" id="PF01593"/>
    </source>
</evidence>
<evidence type="ECO:0000313" key="5">
    <source>
        <dbReference type="Proteomes" id="UP001153069"/>
    </source>
</evidence>
<sequence length="684" mass="73227">MFLLILPWLNVLLSASVSSCDAFLLLPQSTIGGATRTTTTDSQRWPLLDASSSQQEEDDEKKKHVVIVGGGWAGFSAADALAHASDNTNLKITLLDAAPRGKGGLAGGWRTPQGRPVEAGIHGFWREYTNTFAVMERIGLDLDNDVLTPFTPSVLYSNNGRVAVAPVLIETEEKEEPPPAPQELLAELLQSVVKSPLSASSSSPDKNLLKPLAALLPVPLDLALLADFDSSSAVSLTPADRISAIGLLGAWADFGQEDEQSWARYDAISAENLFVQKAGVTQTLYDELVLPLLHVLPMCPGYDCSAAAALSCFHVFALQARGAFDVRWCRGAIAEKIFNPWAEQLTSNNDVTIQGNSKVASIQQQQDKNGFEITLADNNNNTLQCDAVVMAVGGTAMGRLAPESPAFASVPIAKDFDKLRGVTCVAVRLFLKPNEVVTNNLRGGQYDATQAPPSVAQAMKESPVTVCGPKMGGIPELEGTGFCIYDLQRLHDEFAVSNNNNNNNDTTAVLEVDFFRADDIANLPDDKVAELALAAIAATFSLPTTQMPTSDDIVDLAVVRARNAVSHFAVQSASFSPPVKLYKGMYMAGDWIDRAGHASWSTEKAVVTGRQAAKALLEDFSLIMPQQKQDVCSIIPAAPDSPTLSSLRQGAKVLRSVVPPPGDGVPASPWSFVKSVMARDRQLS</sequence>
<dbReference type="PANTHER" id="PTHR42923:SF46">
    <property type="entry name" value="AMINE OXIDASE"/>
    <property type="match status" value="1"/>
</dbReference>
<dbReference type="Gene3D" id="3.50.50.60">
    <property type="entry name" value="FAD/NAD(P)-binding domain"/>
    <property type="match status" value="2"/>
</dbReference>
<protein>
    <submittedName>
        <fullName evidence="4">Desaturase</fullName>
    </submittedName>
</protein>
<feature type="signal peptide" evidence="2">
    <location>
        <begin position="1"/>
        <end position="22"/>
    </location>
</feature>
<dbReference type="OrthoDB" id="2219495at2759"/>